<comment type="caution">
    <text evidence="6">The sequence shown here is derived from an EMBL/GenBank/DDBJ whole genome shotgun (WGS) entry which is preliminary data.</text>
</comment>
<evidence type="ECO:0000313" key="6">
    <source>
        <dbReference type="EMBL" id="KAK3899688.1"/>
    </source>
</evidence>
<dbReference type="SUPFAM" id="SSF103473">
    <property type="entry name" value="MFS general substrate transporter"/>
    <property type="match status" value="1"/>
</dbReference>
<accession>A0AAN6RRE2</accession>
<organism evidence="6 7">
    <name type="scientific">Staphylotrichum tortipilum</name>
    <dbReference type="NCBI Taxonomy" id="2831512"/>
    <lineage>
        <taxon>Eukaryota</taxon>
        <taxon>Fungi</taxon>
        <taxon>Dikarya</taxon>
        <taxon>Ascomycota</taxon>
        <taxon>Pezizomycotina</taxon>
        <taxon>Sordariomycetes</taxon>
        <taxon>Sordariomycetidae</taxon>
        <taxon>Sordariales</taxon>
        <taxon>Chaetomiaceae</taxon>
        <taxon>Staphylotrichum</taxon>
    </lineage>
</organism>
<dbReference type="GO" id="GO:0005886">
    <property type="term" value="C:plasma membrane"/>
    <property type="evidence" value="ECO:0007669"/>
    <property type="project" value="TreeGrafter"/>
</dbReference>
<proteinExistence type="predicted"/>
<evidence type="ECO:0008006" key="8">
    <source>
        <dbReference type="Google" id="ProtNLM"/>
    </source>
</evidence>
<feature type="transmembrane region" description="Helical" evidence="5">
    <location>
        <begin position="64"/>
        <end position="85"/>
    </location>
</feature>
<sequence length="91" mass="9719">AVPLLFQAYIGWKCTVLLQTYSAMIVDVFPDRPGTAAASHNLTRCTLAAAGVAVMDPLVRALGYGWVFTLLGLLDASPVLAFLALRRWGPG</sequence>
<keyword evidence="7" id="KW-1185">Reference proteome</keyword>
<evidence type="ECO:0000256" key="3">
    <source>
        <dbReference type="ARBA" id="ARBA00022989"/>
    </source>
</evidence>
<gene>
    <name evidence="6" type="ORF">C8A05DRAFT_17906</name>
</gene>
<dbReference type="PANTHER" id="PTHR23502:SF151">
    <property type="entry name" value="MAJOR FACILITATOR SUPERFAMILY (MFS) PROFILE DOMAIN-CONTAINING PROTEIN"/>
    <property type="match status" value="1"/>
</dbReference>
<dbReference type="AlphaFoldDB" id="A0AAN6RRE2"/>
<keyword evidence="3 5" id="KW-1133">Transmembrane helix</keyword>
<dbReference type="EMBL" id="MU855752">
    <property type="protein sequence ID" value="KAK3899688.1"/>
    <property type="molecule type" value="Genomic_DNA"/>
</dbReference>
<keyword evidence="2 5" id="KW-0812">Transmembrane</keyword>
<comment type="subcellular location">
    <subcellularLocation>
        <location evidence="1">Membrane</location>
        <topology evidence="1">Multi-pass membrane protein</topology>
    </subcellularLocation>
</comment>
<evidence type="ECO:0000256" key="5">
    <source>
        <dbReference type="SAM" id="Phobius"/>
    </source>
</evidence>
<evidence type="ECO:0000256" key="4">
    <source>
        <dbReference type="ARBA" id="ARBA00023136"/>
    </source>
</evidence>
<evidence type="ECO:0000256" key="1">
    <source>
        <dbReference type="ARBA" id="ARBA00004141"/>
    </source>
</evidence>
<dbReference type="Proteomes" id="UP001303889">
    <property type="component" value="Unassembled WGS sequence"/>
</dbReference>
<dbReference type="PANTHER" id="PTHR23502">
    <property type="entry name" value="MAJOR FACILITATOR SUPERFAMILY"/>
    <property type="match status" value="1"/>
</dbReference>
<protein>
    <recommendedName>
        <fullName evidence="8">MFS transporter</fullName>
    </recommendedName>
</protein>
<reference evidence="6" key="1">
    <citation type="journal article" date="2023" name="Mol. Phylogenet. Evol.">
        <title>Genome-scale phylogeny and comparative genomics of the fungal order Sordariales.</title>
        <authorList>
            <person name="Hensen N."/>
            <person name="Bonometti L."/>
            <person name="Westerberg I."/>
            <person name="Brannstrom I.O."/>
            <person name="Guillou S."/>
            <person name="Cros-Aarteil S."/>
            <person name="Calhoun S."/>
            <person name="Haridas S."/>
            <person name="Kuo A."/>
            <person name="Mondo S."/>
            <person name="Pangilinan J."/>
            <person name="Riley R."/>
            <person name="LaButti K."/>
            <person name="Andreopoulos B."/>
            <person name="Lipzen A."/>
            <person name="Chen C."/>
            <person name="Yan M."/>
            <person name="Daum C."/>
            <person name="Ng V."/>
            <person name="Clum A."/>
            <person name="Steindorff A."/>
            <person name="Ohm R.A."/>
            <person name="Martin F."/>
            <person name="Silar P."/>
            <person name="Natvig D.O."/>
            <person name="Lalanne C."/>
            <person name="Gautier V."/>
            <person name="Ament-Velasquez S.L."/>
            <person name="Kruys A."/>
            <person name="Hutchinson M.I."/>
            <person name="Powell A.J."/>
            <person name="Barry K."/>
            <person name="Miller A.N."/>
            <person name="Grigoriev I.V."/>
            <person name="Debuchy R."/>
            <person name="Gladieux P."/>
            <person name="Hiltunen Thoren M."/>
            <person name="Johannesson H."/>
        </authorList>
    </citation>
    <scope>NUCLEOTIDE SEQUENCE</scope>
    <source>
        <strain evidence="6">CBS 103.79</strain>
    </source>
</reference>
<name>A0AAN6RRE2_9PEZI</name>
<dbReference type="InterPro" id="IPR036259">
    <property type="entry name" value="MFS_trans_sf"/>
</dbReference>
<feature type="non-terminal residue" evidence="6">
    <location>
        <position position="1"/>
    </location>
</feature>
<evidence type="ECO:0000256" key="2">
    <source>
        <dbReference type="ARBA" id="ARBA00022692"/>
    </source>
</evidence>
<keyword evidence="4 5" id="KW-0472">Membrane</keyword>
<reference evidence="6" key="2">
    <citation type="submission" date="2023-05" db="EMBL/GenBank/DDBJ databases">
        <authorList>
            <consortium name="Lawrence Berkeley National Laboratory"/>
            <person name="Steindorff A."/>
            <person name="Hensen N."/>
            <person name="Bonometti L."/>
            <person name="Westerberg I."/>
            <person name="Brannstrom I.O."/>
            <person name="Guillou S."/>
            <person name="Cros-Aarteil S."/>
            <person name="Calhoun S."/>
            <person name="Haridas S."/>
            <person name="Kuo A."/>
            <person name="Mondo S."/>
            <person name="Pangilinan J."/>
            <person name="Riley R."/>
            <person name="Labutti K."/>
            <person name="Andreopoulos B."/>
            <person name="Lipzen A."/>
            <person name="Chen C."/>
            <person name="Yanf M."/>
            <person name="Daum C."/>
            <person name="Ng V."/>
            <person name="Clum A."/>
            <person name="Ohm R."/>
            <person name="Martin F."/>
            <person name="Silar P."/>
            <person name="Natvig D."/>
            <person name="Lalanne C."/>
            <person name="Gautier V."/>
            <person name="Ament-Velasquez S.L."/>
            <person name="Kruys A."/>
            <person name="Hutchinson M.I."/>
            <person name="Powell A.J."/>
            <person name="Barry K."/>
            <person name="Miller A.N."/>
            <person name="Grigoriev I.V."/>
            <person name="Debuchy R."/>
            <person name="Gladieux P."/>
            <person name="Thoren M.H."/>
            <person name="Johannesson H."/>
        </authorList>
    </citation>
    <scope>NUCLEOTIDE SEQUENCE</scope>
    <source>
        <strain evidence="6">CBS 103.79</strain>
    </source>
</reference>
<evidence type="ECO:0000313" key="7">
    <source>
        <dbReference type="Proteomes" id="UP001303889"/>
    </source>
</evidence>
<dbReference type="GO" id="GO:0022857">
    <property type="term" value="F:transmembrane transporter activity"/>
    <property type="evidence" value="ECO:0007669"/>
    <property type="project" value="TreeGrafter"/>
</dbReference>